<accession>A0A1X6NAC0</accession>
<dbReference type="CDD" id="cd04476">
    <property type="entry name" value="RPA1_DBD_C"/>
    <property type="match status" value="1"/>
</dbReference>
<dbReference type="Pfam" id="PF16900">
    <property type="entry name" value="REPA_OB_2"/>
    <property type="match status" value="1"/>
</dbReference>
<dbReference type="InterPro" id="IPR031657">
    <property type="entry name" value="REPA_OB_2"/>
</dbReference>
<evidence type="ECO:0000259" key="11">
    <source>
        <dbReference type="Pfam" id="PF01336"/>
    </source>
</evidence>
<feature type="domain" description="Replication protein A OB" evidence="14">
    <location>
        <begin position="295"/>
        <end position="391"/>
    </location>
</feature>
<evidence type="ECO:0000256" key="9">
    <source>
        <dbReference type="RuleBase" id="RU364130"/>
    </source>
</evidence>
<keyword evidence="6 9" id="KW-0862">Zinc</keyword>
<proteinExistence type="inferred from homology"/>
<gene>
    <name evidence="15" type="ORF">POSPLADRAFT_1179328</name>
</gene>
<evidence type="ECO:0000256" key="5">
    <source>
        <dbReference type="ARBA" id="ARBA00022771"/>
    </source>
</evidence>
<dbReference type="InterPro" id="IPR004365">
    <property type="entry name" value="NA-bd_OB_tRNA"/>
</dbReference>
<evidence type="ECO:0000256" key="7">
    <source>
        <dbReference type="ARBA" id="ARBA00023125"/>
    </source>
</evidence>
<keyword evidence="3 9" id="KW-0235">DNA replication</keyword>
<dbReference type="GO" id="GO:0006310">
    <property type="term" value="P:DNA recombination"/>
    <property type="evidence" value="ECO:0007669"/>
    <property type="project" value="InterPro"/>
</dbReference>
<dbReference type="InterPro" id="IPR004591">
    <property type="entry name" value="Rfa1"/>
</dbReference>
<dbReference type="STRING" id="670580.A0A1X6NAC0"/>
<feature type="domain" description="Replication factor A C-terminal" evidence="13">
    <location>
        <begin position="455"/>
        <end position="599"/>
    </location>
</feature>
<comment type="function">
    <text evidence="9">As part of the replication protein A (RPA/RP-A), a single-stranded DNA-binding heterotrimeric complex, may play an essential role in DNA replication, recombination and repair. Binds and stabilizes single-stranded DNA intermediates, preventing complementary DNA reannealing and recruiting different proteins involved in DNA metabolism.</text>
</comment>
<protein>
    <recommendedName>
        <fullName evidence="9">Replication protein A subunit</fullName>
    </recommendedName>
</protein>
<dbReference type="GO" id="GO:0007004">
    <property type="term" value="P:telomere maintenance via telomerase"/>
    <property type="evidence" value="ECO:0007669"/>
    <property type="project" value="UniProtKB-ARBA"/>
</dbReference>
<evidence type="ECO:0000259" key="14">
    <source>
        <dbReference type="Pfam" id="PF16900"/>
    </source>
</evidence>
<dbReference type="FunFam" id="2.40.50.140:FF:000090">
    <property type="entry name" value="Replication protein A subunit"/>
    <property type="match status" value="1"/>
</dbReference>
<dbReference type="InterPro" id="IPR012340">
    <property type="entry name" value="NA-bd_OB-fold"/>
</dbReference>
<feature type="compositionally biased region" description="Pro residues" evidence="10">
    <location>
        <begin position="148"/>
        <end position="158"/>
    </location>
</feature>
<dbReference type="CDD" id="cd04474">
    <property type="entry name" value="RPA1_DBD_A"/>
    <property type="match status" value="1"/>
</dbReference>
<dbReference type="GO" id="GO:0008270">
    <property type="term" value="F:zinc ion binding"/>
    <property type="evidence" value="ECO:0007669"/>
    <property type="project" value="UniProtKB-KW"/>
</dbReference>
<dbReference type="GO" id="GO:0006281">
    <property type="term" value="P:DNA repair"/>
    <property type="evidence" value="ECO:0007669"/>
    <property type="project" value="InterPro"/>
</dbReference>
<dbReference type="Proteomes" id="UP000194127">
    <property type="component" value="Unassembled WGS sequence"/>
</dbReference>
<reference evidence="15 16" key="1">
    <citation type="submission" date="2017-04" db="EMBL/GenBank/DDBJ databases">
        <title>Genome Sequence of the Model Brown-Rot Fungus Postia placenta SB12.</title>
        <authorList>
            <consortium name="DOE Joint Genome Institute"/>
            <person name="Gaskell J."/>
            <person name="Kersten P."/>
            <person name="Larrondo L.F."/>
            <person name="Canessa P."/>
            <person name="Martinez D."/>
            <person name="Hibbett D."/>
            <person name="Schmoll M."/>
            <person name="Kubicek C.P."/>
            <person name="Martinez A.T."/>
            <person name="Yadav J."/>
            <person name="Master E."/>
            <person name="Magnuson J.K."/>
            <person name="James T."/>
            <person name="Yaver D."/>
            <person name="Berka R."/>
            <person name="Labutti K."/>
            <person name="Lipzen A."/>
            <person name="Aerts A."/>
            <person name="Barry K."/>
            <person name="Henrissat B."/>
            <person name="Blanchette R."/>
            <person name="Grigoriev I."/>
            <person name="Cullen D."/>
        </authorList>
    </citation>
    <scope>NUCLEOTIDE SEQUENCE [LARGE SCALE GENOMIC DNA]</scope>
    <source>
        <strain evidence="15 16">MAD-698-R-SB12</strain>
    </source>
</reference>
<evidence type="ECO:0000259" key="13">
    <source>
        <dbReference type="Pfam" id="PF08646"/>
    </source>
</evidence>
<keyword evidence="5 9" id="KW-0863">Zinc-finger</keyword>
<dbReference type="FunFam" id="2.40.50.140:FF:000117">
    <property type="entry name" value="Replication protein A subunit"/>
    <property type="match status" value="1"/>
</dbReference>
<evidence type="ECO:0000259" key="12">
    <source>
        <dbReference type="Pfam" id="PF04057"/>
    </source>
</evidence>
<dbReference type="GO" id="GO:0000781">
    <property type="term" value="C:chromosome, telomeric region"/>
    <property type="evidence" value="ECO:0007669"/>
    <property type="project" value="UniProtKB-ARBA"/>
</dbReference>
<dbReference type="SUPFAM" id="SSF50249">
    <property type="entry name" value="Nucleic acid-binding proteins"/>
    <property type="match status" value="4"/>
</dbReference>
<evidence type="ECO:0000256" key="1">
    <source>
        <dbReference type="ARBA" id="ARBA00004123"/>
    </source>
</evidence>
<name>A0A1X6NAC0_9APHY</name>
<sequence>MEQQLTAGICARLHNIRDNDDPVLQTSPTVQFLSLKRVPPIPGSSATVDRYRIIVSDGEHFLQAMMATQLNHLVEEGQVTKHSIIIMERFSCNVVQEKRLLIVLQLSVVVKEAPKIGNPTALQLPSVPEGGAQAASTSAVPSASTTPTPAPAPAPAPMAQPVRQQNRGGRTVSVYPIESLSPYQNHWQIRARVTQKSDIKTWSNQRGEGKLFSVNLMDESGEIKGTAFNNMVDELYDKLQEGKVYYISKARVNLAKKKFSNIQNEYELSLDRATEVQECEDTNDVPAVKFNFVDIGKLSELPKDSVCDVIGIVKEVGPLGEITSRQNKTISKRELTLVDRSNFSVRLTLWGKQAETFAADGQPVIAFKGAKVGDFGGRSLSMFSSSTMHMDPDTPEGHLLRGWYDSIGVNESYQAYSNNGAGMSSSYATFDRVEILPLNDVKERELGMSDKPDSFSARATVMHIKPDNLAYPACQSQGCNKKVIEDHDGTWRCEKCNKTWDKPEYRYIVAMAVADYSGQAWLQGFNDVGQVIFGMSADELMEIKDRNDVEFTKIVEQATGTAYNYACRAKQDTYNDTTRVRYSIQRILPLNYQEEAKYLSDLLRSSDWAR</sequence>
<comment type="subcellular location">
    <subcellularLocation>
        <location evidence="1 9">Nucleus</location>
    </subcellularLocation>
</comment>
<feature type="region of interest" description="Disordered" evidence="10">
    <location>
        <begin position="119"/>
        <end position="167"/>
    </location>
</feature>
<dbReference type="Pfam" id="PF08646">
    <property type="entry name" value="Rep_fac-A_C"/>
    <property type="match status" value="1"/>
</dbReference>
<dbReference type="GeneID" id="36333606"/>
<dbReference type="PANTHER" id="PTHR47165:SF4">
    <property type="entry name" value="OS03G0429900 PROTEIN"/>
    <property type="match status" value="1"/>
</dbReference>
<keyword evidence="7 9" id="KW-0238">DNA-binding</keyword>
<dbReference type="Pfam" id="PF04057">
    <property type="entry name" value="Rep-A_N"/>
    <property type="match status" value="1"/>
</dbReference>
<evidence type="ECO:0000256" key="4">
    <source>
        <dbReference type="ARBA" id="ARBA00022723"/>
    </source>
</evidence>
<keyword evidence="4 9" id="KW-0479">Metal-binding</keyword>
<feature type="domain" description="Replication factor-A protein 1 N-terminal" evidence="12">
    <location>
        <begin position="6"/>
        <end position="110"/>
    </location>
</feature>
<dbReference type="GO" id="GO:0006260">
    <property type="term" value="P:DNA replication"/>
    <property type="evidence" value="ECO:0007669"/>
    <property type="project" value="UniProtKB-KW"/>
</dbReference>
<dbReference type="PANTHER" id="PTHR47165">
    <property type="entry name" value="OS03G0429900 PROTEIN"/>
    <property type="match status" value="1"/>
</dbReference>
<organism evidence="15 16">
    <name type="scientific">Postia placenta MAD-698-R-SB12</name>
    <dbReference type="NCBI Taxonomy" id="670580"/>
    <lineage>
        <taxon>Eukaryota</taxon>
        <taxon>Fungi</taxon>
        <taxon>Dikarya</taxon>
        <taxon>Basidiomycota</taxon>
        <taxon>Agaricomycotina</taxon>
        <taxon>Agaricomycetes</taxon>
        <taxon>Polyporales</taxon>
        <taxon>Adustoporiaceae</taxon>
        <taxon>Rhodonia</taxon>
    </lineage>
</organism>
<dbReference type="InterPro" id="IPR013955">
    <property type="entry name" value="Rep_factor-A_C"/>
</dbReference>
<dbReference type="FunFam" id="2.40.50.140:FF:000041">
    <property type="entry name" value="Replication protein A subunit"/>
    <property type="match status" value="1"/>
</dbReference>
<keyword evidence="8 9" id="KW-0539">Nucleus</keyword>
<dbReference type="GO" id="GO:0005662">
    <property type="term" value="C:DNA replication factor A complex"/>
    <property type="evidence" value="ECO:0007669"/>
    <property type="project" value="UniProtKB-ARBA"/>
</dbReference>
<comment type="similarity">
    <text evidence="2 9">Belongs to the replication factor A protein 1 family.</text>
</comment>
<dbReference type="AlphaFoldDB" id="A0A1X6NAC0"/>
<evidence type="ECO:0000313" key="16">
    <source>
        <dbReference type="Proteomes" id="UP000194127"/>
    </source>
</evidence>
<feature type="domain" description="OB" evidence="11">
    <location>
        <begin position="187"/>
        <end position="273"/>
    </location>
</feature>
<dbReference type="Pfam" id="PF01336">
    <property type="entry name" value="tRNA_anti-codon"/>
    <property type="match status" value="1"/>
</dbReference>
<evidence type="ECO:0000256" key="8">
    <source>
        <dbReference type="ARBA" id="ARBA00023242"/>
    </source>
</evidence>
<dbReference type="CDD" id="cd04477">
    <property type="entry name" value="RPA1N"/>
    <property type="match status" value="1"/>
</dbReference>
<dbReference type="InterPro" id="IPR007199">
    <property type="entry name" value="Rep_factor-A_N"/>
</dbReference>
<evidence type="ECO:0000256" key="10">
    <source>
        <dbReference type="SAM" id="MobiDB-lite"/>
    </source>
</evidence>
<comment type="subunit">
    <text evidence="9">Component of the heterotrimeric canonical replication protein A complex (RPA).</text>
</comment>
<evidence type="ECO:0000313" key="15">
    <source>
        <dbReference type="EMBL" id="OSX65595.1"/>
    </source>
</evidence>
<dbReference type="EMBL" id="KZ110593">
    <property type="protein sequence ID" value="OSX65595.1"/>
    <property type="molecule type" value="Genomic_DNA"/>
</dbReference>
<dbReference type="GO" id="GO:0003677">
    <property type="term" value="F:DNA binding"/>
    <property type="evidence" value="ECO:0007669"/>
    <property type="project" value="UniProtKB-KW"/>
</dbReference>
<dbReference type="NCBIfam" id="TIGR00617">
    <property type="entry name" value="rpa1"/>
    <property type="match status" value="1"/>
</dbReference>
<evidence type="ECO:0000256" key="2">
    <source>
        <dbReference type="ARBA" id="ARBA00005690"/>
    </source>
</evidence>
<evidence type="ECO:0000256" key="6">
    <source>
        <dbReference type="ARBA" id="ARBA00022833"/>
    </source>
</evidence>
<evidence type="ECO:0000256" key="3">
    <source>
        <dbReference type="ARBA" id="ARBA00022705"/>
    </source>
</evidence>
<dbReference type="CDD" id="cd04475">
    <property type="entry name" value="RPA1_DBD_B"/>
    <property type="match status" value="1"/>
</dbReference>
<dbReference type="FunFam" id="2.40.50.140:FF:000064">
    <property type="entry name" value="Replication protein A subunit"/>
    <property type="match status" value="1"/>
</dbReference>
<feature type="compositionally biased region" description="Low complexity" evidence="10">
    <location>
        <begin position="132"/>
        <end position="147"/>
    </location>
</feature>
<keyword evidence="16" id="KW-1185">Reference proteome</keyword>
<dbReference type="Gene3D" id="2.40.50.140">
    <property type="entry name" value="Nucleic acid-binding proteins"/>
    <property type="match status" value="4"/>
</dbReference>
<dbReference type="OrthoDB" id="1751331at2759"/>
<dbReference type="RefSeq" id="XP_024342389.1">
    <property type="nucleotide sequence ID" value="XM_024488657.1"/>
</dbReference>
<dbReference type="InterPro" id="IPR047192">
    <property type="entry name" value="Euk_RPA1_DBD_C"/>
</dbReference>